<dbReference type="EMBL" id="PVTK01000016">
    <property type="protein sequence ID" value="PRY58823.1"/>
    <property type="molecule type" value="Genomic_DNA"/>
</dbReference>
<comment type="caution">
    <text evidence="3">The sequence shown here is derived from an EMBL/GenBank/DDBJ whole genome shotgun (WGS) entry which is preliminary data.</text>
</comment>
<protein>
    <submittedName>
        <fullName evidence="3">Uncharacterized protein</fullName>
    </submittedName>
</protein>
<name>A0A2T0ULK9_9GAMM</name>
<reference evidence="3 4" key="1">
    <citation type="submission" date="2018-03" db="EMBL/GenBank/DDBJ databases">
        <title>Genomic Encyclopedia of Type Strains, Phase III (KMG-III): the genomes of soil and plant-associated and newly described type strains.</title>
        <authorList>
            <person name="Whitman W."/>
        </authorList>
    </citation>
    <scope>NUCLEOTIDE SEQUENCE [LARGE SCALE GENOMIC DNA]</scope>
    <source>
        <strain evidence="3 4">CGMCC 1.12152</strain>
    </source>
</reference>
<evidence type="ECO:0000313" key="4">
    <source>
        <dbReference type="Proteomes" id="UP000237647"/>
    </source>
</evidence>
<feature type="compositionally biased region" description="Acidic residues" evidence="1">
    <location>
        <begin position="69"/>
        <end position="82"/>
    </location>
</feature>
<sequence>MNHEKELSMRLTPWLLSLMLSAPLLATAGSALAESEPESDSGQHEPLDDAALEEKYGIKAGAVQRDDDAATADDADNADTQDETNTRTADSGNTANDDEESEEVESDGGEPVTAHNGDADSQETEGGTGGTGSAEDAIEAGEDEKSNDDNDGESEQDSNAKQ</sequence>
<dbReference type="AlphaFoldDB" id="A0A2T0ULK9"/>
<proteinExistence type="predicted"/>
<feature type="compositionally biased region" description="Basic and acidic residues" evidence="1">
    <location>
        <begin position="41"/>
        <end position="57"/>
    </location>
</feature>
<organism evidence="3 4">
    <name type="scientific">Vreelandella songnenensis</name>
    <dbReference type="NCBI Taxonomy" id="1176243"/>
    <lineage>
        <taxon>Bacteria</taxon>
        <taxon>Pseudomonadati</taxon>
        <taxon>Pseudomonadota</taxon>
        <taxon>Gammaproteobacteria</taxon>
        <taxon>Oceanospirillales</taxon>
        <taxon>Halomonadaceae</taxon>
        <taxon>Vreelandella</taxon>
    </lineage>
</organism>
<evidence type="ECO:0000256" key="2">
    <source>
        <dbReference type="SAM" id="SignalP"/>
    </source>
</evidence>
<evidence type="ECO:0000313" key="3">
    <source>
        <dbReference type="EMBL" id="PRY58823.1"/>
    </source>
</evidence>
<keyword evidence="4" id="KW-1185">Reference proteome</keyword>
<feature type="chain" id="PRO_5015717474" evidence="2">
    <location>
        <begin position="34"/>
        <end position="162"/>
    </location>
</feature>
<feature type="compositionally biased region" description="Acidic residues" evidence="1">
    <location>
        <begin position="96"/>
        <end position="108"/>
    </location>
</feature>
<evidence type="ECO:0000256" key="1">
    <source>
        <dbReference type="SAM" id="MobiDB-lite"/>
    </source>
</evidence>
<keyword evidence="2" id="KW-0732">Signal</keyword>
<accession>A0A2T0ULK9</accession>
<gene>
    <name evidence="3" type="ORF">B0H98_1166</name>
</gene>
<feature type="region of interest" description="Disordered" evidence="1">
    <location>
        <begin position="29"/>
        <end position="162"/>
    </location>
</feature>
<dbReference type="Proteomes" id="UP000237647">
    <property type="component" value="Unassembled WGS sequence"/>
</dbReference>
<feature type="signal peptide" evidence="2">
    <location>
        <begin position="1"/>
        <end position="33"/>
    </location>
</feature>